<evidence type="ECO:0000313" key="7">
    <source>
        <dbReference type="Proteomes" id="UP000238007"/>
    </source>
</evidence>
<dbReference type="RefSeq" id="WP_243394347.1">
    <property type="nucleotide sequence ID" value="NZ_PVTP01000001.1"/>
</dbReference>
<accession>A0A2T0W4P1</accession>
<evidence type="ECO:0000256" key="4">
    <source>
        <dbReference type="ARBA" id="ARBA00023239"/>
    </source>
</evidence>
<dbReference type="Pfam" id="PF04828">
    <property type="entry name" value="GFA"/>
    <property type="match status" value="1"/>
</dbReference>
<dbReference type="PANTHER" id="PTHR33337">
    <property type="entry name" value="GFA DOMAIN-CONTAINING PROTEIN"/>
    <property type="match status" value="1"/>
</dbReference>
<keyword evidence="4" id="KW-0456">Lyase</keyword>
<name>A0A2T0W4P1_9RHOB</name>
<comment type="similarity">
    <text evidence="1">Belongs to the Gfa family.</text>
</comment>
<dbReference type="EMBL" id="PVTP01000001">
    <property type="protein sequence ID" value="PRY80448.1"/>
    <property type="molecule type" value="Genomic_DNA"/>
</dbReference>
<evidence type="ECO:0000256" key="3">
    <source>
        <dbReference type="ARBA" id="ARBA00022833"/>
    </source>
</evidence>
<dbReference type="SUPFAM" id="SSF51316">
    <property type="entry name" value="Mss4-like"/>
    <property type="match status" value="1"/>
</dbReference>
<keyword evidence="7" id="KW-1185">Reference proteome</keyword>
<dbReference type="PROSITE" id="PS51891">
    <property type="entry name" value="CENP_V_GFA"/>
    <property type="match status" value="1"/>
</dbReference>
<dbReference type="Proteomes" id="UP000238007">
    <property type="component" value="Unassembled WGS sequence"/>
</dbReference>
<evidence type="ECO:0000256" key="2">
    <source>
        <dbReference type="ARBA" id="ARBA00022723"/>
    </source>
</evidence>
<dbReference type="Gene3D" id="3.90.1590.10">
    <property type="entry name" value="glutathione-dependent formaldehyde- activating enzyme (gfa)"/>
    <property type="match status" value="1"/>
</dbReference>
<dbReference type="PANTHER" id="PTHR33337:SF40">
    <property type="entry name" value="CENP-V_GFA DOMAIN-CONTAINING PROTEIN-RELATED"/>
    <property type="match status" value="1"/>
</dbReference>
<evidence type="ECO:0000256" key="1">
    <source>
        <dbReference type="ARBA" id="ARBA00005495"/>
    </source>
</evidence>
<proteinExistence type="inferred from homology"/>
<reference evidence="6 7" key="1">
    <citation type="submission" date="2018-03" db="EMBL/GenBank/DDBJ databases">
        <title>Genomic Encyclopedia of Archaeal and Bacterial Type Strains, Phase II (KMG-II): from individual species to whole genera.</title>
        <authorList>
            <person name="Goeker M."/>
        </authorList>
    </citation>
    <scope>NUCLEOTIDE SEQUENCE [LARGE SCALE GENOMIC DNA]</scope>
    <source>
        <strain evidence="6 7">DSM 101533</strain>
    </source>
</reference>
<protein>
    <recommendedName>
        <fullName evidence="5">CENP-V/GFA domain-containing protein</fullName>
    </recommendedName>
</protein>
<evidence type="ECO:0000259" key="5">
    <source>
        <dbReference type="PROSITE" id="PS51891"/>
    </source>
</evidence>
<sequence length="182" mass="20322">MDDARREGGRVAALETNAISLSSWDERETSSIVDVNTWITLTANAYLTEQYWRRDMAKGSCDCGEVSFEVEGLGDAVTICHCGQCRRTSGHHWASIHASFDNVVFTNEQGLTWYKSSAYAKRGFCKSCGSSLFYRMNDDDSINIAPGCLDQPTGLTIGKHIFVKDKADYYEITDDAPQIETY</sequence>
<dbReference type="GO" id="GO:0046872">
    <property type="term" value="F:metal ion binding"/>
    <property type="evidence" value="ECO:0007669"/>
    <property type="project" value="UniProtKB-KW"/>
</dbReference>
<keyword evidence="3" id="KW-0862">Zinc</keyword>
<dbReference type="GO" id="GO:0016846">
    <property type="term" value="F:carbon-sulfur lyase activity"/>
    <property type="evidence" value="ECO:0007669"/>
    <property type="project" value="InterPro"/>
</dbReference>
<feature type="domain" description="CENP-V/GFA" evidence="5">
    <location>
        <begin position="57"/>
        <end position="171"/>
    </location>
</feature>
<evidence type="ECO:0000313" key="6">
    <source>
        <dbReference type="EMBL" id="PRY80448.1"/>
    </source>
</evidence>
<dbReference type="AlphaFoldDB" id="A0A2T0W4P1"/>
<comment type="caution">
    <text evidence="6">The sequence shown here is derived from an EMBL/GenBank/DDBJ whole genome shotgun (WGS) entry which is preliminary data.</text>
</comment>
<gene>
    <name evidence="6" type="ORF">CLV80_101302</name>
</gene>
<dbReference type="InterPro" id="IPR011057">
    <property type="entry name" value="Mss4-like_sf"/>
</dbReference>
<dbReference type="InterPro" id="IPR006913">
    <property type="entry name" value="CENP-V/GFA"/>
</dbReference>
<organism evidence="6 7">
    <name type="scientific">Yoonia maritima</name>
    <dbReference type="NCBI Taxonomy" id="1435347"/>
    <lineage>
        <taxon>Bacteria</taxon>
        <taxon>Pseudomonadati</taxon>
        <taxon>Pseudomonadota</taxon>
        <taxon>Alphaproteobacteria</taxon>
        <taxon>Rhodobacterales</taxon>
        <taxon>Paracoccaceae</taxon>
        <taxon>Yoonia</taxon>
    </lineage>
</organism>
<keyword evidence="2" id="KW-0479">Metal-binding</keyword>